<protein>
    <submittedName>
        <fullName evidence="1">Uncharacterized protein</fullName>
    </submittedName>
</protein>
<feature type="non-terminal residue" evidence="1">
    <location>
        <position position="115"/>
    </location>
</feature>
<dbReference type="EMBL" id="KL142368">
    <property type="protein sequence ID" value="KDR84106.1"/>
    <property type="molecule type" value="Genomic_DNA"/>
</dbReference>
<name>A0A067TLS4_GALM3</name>
<dbReference type="Proteomes" id="UP000027222">
    <property type="component" value="Unassembled WGS sequence"/>
</dbReference>
<organism evidence="1 2">
    <name type="scientific">Galerina marginata (strain CBS 339.88)</name>
    <dbReference type="NCBI Taxonomy" id="685588"/>
    <lineage>
        <taxon>Eukaryota</taxon>
        <taxon>Fungi</taxon>
        <taxon>Dikarya</taxon>
        <taxon>Basidiomycota</taxon>
        <taxon>Agaricomycotina</taxon>
        <taxon>Agaricomycetes</taxon>
        <taxon>Agaricomycetidae</taxon>
        <taxon>Agaricales</taxon>
        <taxon>Agaricineae</taxon>
        <taxon>Strophariaceae</taxon>
        <taxon>Galerina</taxon>
    </lineage>
</organism>
<keyword evidence="2" id="KW-1185">Reference proteome</keyword>
<evidence type="ECO:0000313" key="1">
    <source>
        <dbReference type="EMBL" id="KDR84106.1"/>
    </source>
</evidence>
<accession>A0A067TLS4</accession>
<gene>
    <name evidence="1" type="ORF">GALMADRAFT_262463</name>
</gene>
<dbReference type="AlphaFoldDB" id="A0A067TLS4"/>
<evidence type="ECO:0000313" key="2">
    <source>
        <dbReference type="Proteomes" id="UP000027222"/>
    </source>
</evidence>
<reference evidence="2" key="1">
    <citation type="journal article" date="2014" name="Proc. Natl. Acad. Sci. U.S.A.">
        <title>Extensive sampling of basidiomycete genomes demonstrates inadequacy of the white-rot/brown-rot paradigm for wood decay fungi.</title>
        <authorList>
            <person name="Riley R."/>
            <person name="Salamov A.A."/>
            <person name="Brown D.W."/>
            <person name="Nagy L.G."/>
            <person name="Floudas D."/>
            <person name="Held B.W."/>
            <person name="Levasseur A."/>
            <person name="Lombard V."/>
            <person name="Morin E."/>
            <person name="Otillar R."/>
            <person name="Lindquist E.A."/>
            <person name="Sun H."/>
            <person name="LaButti K.M."/>
            <person name="Schmutz J."/>
            <person name="Jabbour D."/>
            <person name="Luo H."/>
            <person name="Baker S.E."/>
            <person name="Pisabarro A.G."/>
            <person name="Walton J.D."/>
            <person name="Blanchette R.A."/>
            <person name="Henrissat B."/>
            <person name="Martin F."/>
            <person name="Cullen D."/>
            <person name="Hibbett D.S."/>
            <person name="Grigoriev I.V."/>
        </authorList>
    </citation>
    <scope>NUCLEOTIDE SEQUENCE [LARGE SCALE GENOMIC DNA]</scope>
    <source>
        <strain evidence="2">CBS 339.88</strain>
    </source>
</reference>
<proteinExistence type="predicted"/>
<dbReference type="HOGENOM" id="CLU_2114664_0_0_1"/>
<sequence length="115" mass="13170">MSVCLYGPFLHSRHAAIHACYKCAVSNLLKPISISGCTHQGSRCPECGPLSLRQKLARTHFHTYHGRAHKWPRQRTHLLKQFSHASSPASYLPRGCNKRFHFFYLSKPVQTSKRL</sequence>